<dbReference type="Proteomes" id="UP000887572">
    <property type="component" value="Unplaced"/>
</dbReference>
<dbReference type="WBParaSite" id="Gr19_v10_g2018.t1">
    <property type="protein sequence ID" value="Gr19_v10_g2018.t1"/>
    <property type="gene ID" value="Gr19_v10_g2018"/>
</dbReference>
<proteinExistence type="predicted"/>
<protein>
    <submittedName>
        <fullName evidence="3">Tropomyosin</fullName>
    </submittedName>
</protein>
<feature type="coiled-coil region" evidence="1">
    <location>
        <begin position="67"/>
        <end position="98"/>
    </location>
</feature>
<name>A0A914HMR2_GLORO</name>
<evidence type="ECO:0000313" key="3">
    <source>
        <dbReference type="WBParaSite" id="Gr19_v10_g2018.t1"/>
    </source>
</evidence>
<keyword evidence="1" id="KW-0175">Coiled coil</keyword>
<organism evidence="2 3">
    <name type="scientific">Globodera rostochiensis</name>
    <name type="common">Golden nematode worm</name>
    <name type="synonym">Heterodera rostochiensis</name>
    <dbReference type="NCBI Taxonomy" id="31243"/>
    <lineage>
        <taxon>Eukaryota</taxon>
        <taxon>Metazoa</taxon>
        <taxon>Ecdysozoa</taxon>
        <taxon>Nematoda</taxon>
        <taxon>Chromadorea</taxon>
        <taxon>Rhabditida</taxon>
        <taxon>Tylenchina</taxon>
        <taxon>Tylenchomorpha</taxon>
        <taxon>Tylenchoidea</taxon>
        <taxon>Heteroderidae</taxon>
        <taxon>Heteroderinae</taxon>
        <taxon>Globodera</taxon>
    </lineage>
</organism>
<sequence>MAMFALLLLPVDDLKMEMNKSENELAKVRKEFAVTEAEALGEMKLAKEALRECREMDKEWEKDNDWMKQQTERAEKAVRESQQIEETMREMLEKMEAKDPDQQGCDRQNTKTVPAFNRIVGSTKAFSHSVDHIPQRNRKERIAMFQIHGFNTPAYPSISSTPHIFPILIKNRSFIFSNVPWTNPRVYEIHDQF</sequence>
<accession>A0A914HMR2</accession>
<evidence type="ECO:0000313" key="2">
    <source>
        <dbReference type="Proteomes" id="UP000887572"/>
    </source>
</evidence>
<reference evidence="3" key="1">
    <citation type="submission" date="2022-11" db="UniProtKB">
        <authorList>
            <consortium name="WormBaseParasite"/>
        </authorList>
    </citation>
    <scope>IDENTIFICATION</scope>
</reference>
<dbReference type="AlphaFoldDB" id="A0A914HMR2"/>
<evidence type="ECO:0000256" key="1">
    <source>
        <dbReference type="SAM" id="Coils"/>
    </source>
</evidence>
<feature type="coiled-coil region" evidence="1">
    <location>
        <begin position="11"/>
        <end position="38"/>
    </location>
</feature>
<keyword evidence="2" id="KW-1185">Reference proteome</keyword>